<name>M1TNY1_9CORY</name>
<keyword evidence="3" id="KW-1185">Reference proteome</keyword>
<dbReference type="PATRIC" id="fig|1121353.3.peg.580"/>
<reference evidence="2 3" key="1">
    <citation type="submission" date="2013-02" db="EMBL/GenBank/DDBJ databases">
        <title>The complete genome sequence of Corynebacterium callunae DSM 20147.</title>
        <authorList>
            <person name="Ruckert C."/>
            <person name="Albersmeier A."/>
            <person name="Kalinowski J."/>
        </authorList>
    </citation>
    <scope>NUCLEOTIDE SEQUENCE [LARGE SCALE GENOMIC DNA]</scope>
    <source>
        <strain evidence="2 3">DSM 20147</strain>
    </source>
</reference>
<evidence type="ECO:0000256" key="1">
    <source>
        <dbReference type="SAM" id="MobiDB-lite"/>
    </source>
</evidence>
<dbReference type="RefSeq" id="WP_015650449.1">
    <property type="nucleotide sequence ID" value="NC_020506.1"/>
</dbReference>
<accession>M1TNY1</accession>
<evidence type="ECO:0000313" key="2">
    <source>
        <dbReference type="EMBL" id="AGG66011.1"/>
    </source>
</evidence>
<dbReference type="Proteomes" id="UP000011760">
    <property type="component" value="Chromosome"/>
</dbReference>
<dbReference type="HOGENOM" id="CLU_165987_1_0_11"/>
<feature type="region of interest" description="Disordered" evidence="1">
    <location>
        <begin position="19"/>
        <end position="43"/>
    </location>
</feature>
<protein>
    <submittedName>
        <fullName evidence="2">Uncharacterized protein</fullName>
    </submittedName>
</protein>
<dbReference type="OrthoDB" id="4411532at2"/>
<sequence>MDDMELEVDAALEALRNLMGETAQQHTTHRATSPQMEPTATGRGFAAQGRNLSEMLNALHLGVEKRLNALALSSEAAVVQVQEYAGSDKNFAAGLEGIDRG</sequence>
<gene>
    <name evidence="2" type="ORF">H924_02795</name>
</gene>
<proteinExistence type="predicted"/>
<dbReference type="EMBL" id="CP004354">
    <property type="protein sequence ID" value="AGG66011.1"/>
    <property type="molecule type" value="Genomic_DNA"/>
</dbReference>
<dbReference type="KEGG" id="ccn:H924_02795"/>
<evidence type="ECO:0000313" key="3">
    <source>
        <dbReference type="Proteomes" id="UP000011760"/>
    </source>
</evidence>
<dbReference type="STRING" id="1121353.H924_02795"/>
<dbReference type="eggNOG" id="ENOG5030N3P">
    <property type="taxonomic scope" value="Bacteria"/>
</dbReference>
<organism evidence="2 3">
    <name type="scientific">Corynebacterium callunae DSM 20147</name>
    <dbReference type="NCBI Taxonomy" id="1121353"/>
    <lineage>
        <taxon>Bacteria</taxon>
        <taxon>Bacillati</taxon>
        <taxon>Actinomycetota</taxon>
        <taxon>Actinomycetes</taxon>
        <taxon>Mycobacteriales</taxon>
        <taxon>Corynebacteriaceae</taxon>
        <taxon>Corynebacterium</taxon>
    </lineage>
</organism>
<feature type="compositionally biased region" description="Polar residues" evidence="1">
    <location>
        <begin position="22"/>
        <end position="38"/>
    </location>
</feature>
<dbReference type="AlphaFoldDB" id="M1TNY1"/>